<accession>A0A6N2N0X9</accession>
<protein>
    <submittedName>
        <fullName evidence="1">Uncharacterized protein</fullName>
    </submittedName>
</protein>
<proteinExistence type="predicted"/>
<sequence>MIALQKKACFTQFPQVPWKCTDCLLNLILRRVRKLMVACRRKLIHPCMKLQQILDIMIPHMMRRKEKQVRTICMESLKVASQQNMTKRNGKT</sequence>
<dbReference type="EMBL" id="CAADRP010002040">
    <property type="protein sequence ID" value="VFU59352.1"/>
    <property type="molecule type" value="Genomic_DNA"/>
</dbReference>
<evidence type="ECO:0000313" key="1">
    <source>
        <dbReference type="EMBL" id="VFU59352.1"/>
    </source>
</evidence>
<gene>
    <name evidence="1" type="ORF">SVIM_LOCUS437209</name>
</gene>
<reference evidence="1" key="1">
    <citation type="submission" date="2019-03" db="EMBL/GenBank/DDBJ databases">
        <authorList>
            <person name="Mank J."/>
            <person name="Almeida P."/>
        </authorList>
    </citation>
    <scope>NUCLEOTIDE SEQUENCE</scope>
    <source>
        <strain evidence="1">78183</strain>
    </source>
</reference>
<organism evidence="1">
    <name type="scientific">Salix viminalis</name>
    <name type="common">Common osier</name>
    <name type="synonym">Basket willow</name>
    <dbReference type="NCBI Taxonomy" id="40686"/>
    <lineage>
        <taxon>Eukaryota</taxon>
        <taxon>Viridiplantae</taxon>
        <taxon>Streptophyta</taxon>
        <taxon>Embryophyta</taxon>
        <taxon>Tracheophyta</taxon>
        <taxon>Spermatophyta</taxon>
        <taxon>Magnoliopsida</taxon>
        <taxon>eudicotyledons</taxon>
        <taxon>Gunneridae</taxon>
        <taxon>Pentapetalae</taxon>
        <taxon>rosids</taxon>
        <taxon>fabids</taxon>
        <taxon>Malpighiales</taxon>
        <taxon>Salicaceae</taxon>
        <taxon>Saliceae</taxon>
        <taxon>Salix</taxon>
    </lineage>
</organism>
<dbReference type="AlphaFoldDB" id="A0A6N2N0X9"/>
<name>A0A6N2N0X9_SALVM</name>